<accession>A0ABQ3I7W0</accession>
<sequence length="307" mass="35302">MDYTLHQLKVFLKVVHTQSVTKASEELFLTQPAVSIQLRKFQDQFSVPLFEVVGRQLYITDFGKEIAVAAERILNEVEAINYRTLAYSQQLAGRLKVSVVSTGKYVMPYFLSEFMRKHKGVDLIMDVTNKSRVISNLEENEVDFSLVSVLPAHLSIDRLELLQNKLYLVGSPQLRALADSDKKDFLQQYPLIYREQGSATRNAMESFIRSKSISTYKKLELTSNEAVKQAVIAGLGYSIMPLIGLRNELRNGQLEIIPLKGLPIVTRWNLIWLKGKNLSPVAQGYLDFLKQKRKKLVEEHFHWYEQY</sequence>
<dbReference type="Gene3D" id="1.10.10.10">
    <property type="entry name" value="Winged helix-like DNA-binding domain superfamily/Winged helix DNA-binding domain"/>
    <property type="match status" value="1"/>
</dbReference>
<dbReference type="Proteomes" id="UP000658258">
    <property type="component" value="Unassembled WGS sequence"/>
</dbReference>
<dbReference type="InterPro" id="IPR005119">
    <property type="entry name" value="LysR_subst-bd"/>
</dbReference>
<keyword evidence="4" id="KW-0804">Transcription</keyword>
<evidence type="ECO:0000259" key="5">
    <source>
        <dbReference type="PROSITE" id="PS50931"/>
    </source>
</evidence>
<dbReference type="InterPro" id="IPR000847">
    <property type="entry name" value="LysR_HTH_N"/>
</dbReference>
<keyword evidence="3" id="KW-0238">DNA-binding</keyword>
<feature type="domain" description="HTH lysR-type" evidence="5">
    <location>
        <begin position="1"/>
        <end position="60"/>
    </location>
</feature>
<comment type="caution">
    <text evidence="6">The sequence shown here is derived from an EMBL/GenBank/DDBJ whole genome shotgun (WGS) entry which is preliminary data.</text>
</comment>
<evidence type="ECO:0000256" key="3">
    <source>
        <dbReference type="ARBA" id="ARBA00023125"/>
    </source>
</evidence>
<organism evidence="6 7">
    <name type="scientific">Roseivirga thermotolerans</name>
    <dbReference type="NCBI Taxonomy" id="1758176"/>
    <lineage>
        <taxon>Bacteria</taxon>
        <taxon>Pseudomonadati</taxon>
        <taxon>Bacteroidota</taxon>
        <taxon>Cytophagia</taxon>
        <taxon>Cytophagales</taxon>
        <taxon>Roseivirgaceae</taxon>
        <taxon>Roseivirga</taxon>
    </lineage>
</organism>
<dbReference type="Pfam" id="PF03466">
    <property type="entry name" value="LysR_substrate"/>
    <property type="match status" value="1"/>
</dbReference>
<dbReference type="Gene3D" id="3.40.190.10">
    <property type="entry name" value="Periplasmic binding protein-like II"/>
    <property type="match status" value="2"/>
</dbReference>
<dbReference type="PANTHER" id="PTHR30126">
    <property type="entry name" value="HTH-TYPE TRANSCRIPTIONAL REGULATOR"/>
    <property type="match status" value="1"/>
</dbReference>
<dbReference type="PANTHER" id="PTHR30126:SF5">
    <property type="entry name" value="HTH-TYPE TRANSCRIPTIONAL ACTIVATOR CMPR"/>
    <property type="match status" value="1"/>
</dbReference>
<comment type="similarity">
    <text evidence="1">Belongs to the LysR transcriptional regulatory family.</text>
</comment>
<evidence type="ECO:0000256" key="1">
    <source>
        <dbReference type="ARBA" id="ARBA00009437"/>
    </source>
</evidence>
<name>A0ABQ3I7W0_9BACT</name>
<keyword evidence="2" id="KW-0805">Transcription regulation</keyword>
<protein>
    <submittedName>
        <fullName evidence="6">Transcriptional regulator</fullName>
    </submittedName>
</protein>
<dbReference type="Pfam" id="PF00126">
    <property type="entry name" value="HTH_1"/>
    <property type="match status" value="1"/>
</dbReference>
<dbReference type="InterPro" id="IPR036388">
    <property type="entry name" value="WH-like_DNA-bd_sf"/>
</dbReference>
<dbReference type="SUPFAM" id="SSF46785">
    <property type="entry name" value="Winged helix' DNA-binding domain"/>
    <property type="match status" value="1"/>
</dbReference>
<dbReference type="RefSeq" id="WP_189629330.1">
    <property type="nucleotide sequence ID" value="NZ_BNAG01000002.1"/>
</dbReference>
<evidence type="ECO:0000313" key="6">
    <source>
        <dbReference type="EMBL" id="GHE59057.1"/>
    </source>
</evidence>
<dbReference type="PROSITE" id="PS50931">
    <property type="entry name" value="HTH_LYSR"/>
    <property type="match status" value="1"/>
</dbReference>
<evidence type="ECO:0000256" key="4">
    <source>
        <dbReference type="ARBA" id="ARBA00023163"/>
    </source>
</evidence>
<reference evidence="7" key="1">
    <citation type="journal article" date="2019" name="Int. J. Syst. Evol. Microbiol.">
        <title>The Global Catalogue of Microorganisms (GCM) 10K type strain sequencing project: providing services to taxonomists for standard genome sequencing and annotation.</title>
        <authorList>
            <consortium name="The Broad Institute Genomics Platform"/>
            <consortium name="The Broad Institute Genome Sequencing Center for Infectious Disease"/>
            <person name="Wu L."/>
            <person name="Ma J."/>
        </authorList>
    </citation>
    <scope>NUCLEOTIDE SEQUENCE [LARGE SCALE GENOMIC DNA]</scope>
    <source>
        <strain evidence="7">CGMCC 1.15111</strain>
    </source>
</reference>
<gene>
    <name evidence="6" type="ORF">GCM10011340_12040</name>
</gene>
<dbReference type="SUPFAM" id="SSF53850">
    <property type="entry name" value="Periplasmic binding protein-like II"/>
    <property type="match status" value="1"/>
</dbReference>
<proteinExistence type="inferred from homology"/>
<keyword evidence="7" id="KW-1185">Reference proteome</keyword>
<evidence type="ECO:0000313" key="7">
    <source>
        <dbReference type="Proteomes" id="UP000658258"/>
    </source>
</evidence>
<dbReference type="InterPro" id="IPR036390">
    <property type="entry name" value="WH_DNA-bd_sf"/>
</dbReference>
<dbReference type="EMBL" id="BNAG01000002">
    <property type="protein sequence ID" value="GHE59057.1"/>
    <property type="molecule type" value="Genomic_DNA"/>
</dbReference>
<evidence type="ECO:0000256" key="2">
    <source>
        <dbReference type="ARBA" id="ARBA00023015"/>
    </source>
</evidence>